<sequence>MLSLNSIDELKNYIGKTTGISPWIDVTQKRINEFAEVTEDFNWIHIDEDKAKEGPFGSTIAHGFLTLSLAPWMGYNTYKVKNIAHSINYGLDRVRFLSPVKAGSKVRGSYKLLEVQEFKGNGYRVKNELTIEIQNKERPACVAETIGVLYPQD</sequence>
<organism evidence="2">
    <name type="scientific">marine metagenome</name>
    <dbReference type="NCBI Taxonomy" id="408172"/>
    <lineage>
        <taxon>unclassified sequences</taxon>
        <taxon>metagenomes</taxon>
        <taxon>ecological metagenomes</taxon>
    </lineage>
</organism>
<accession>A0A382T0L2</accession>
<dbReference type="PANTHER" id="PTHR42993">
    <property type="entry name" value="MAOC-LIKE DEHYDRATASE DOMAIN-CONTAINING PROTEIN"/>
    <property type="match status" value="1"/>
</dbReference>
<dbReference type="SUPFAM" id="SSF54637">
    <property type="entry name" value="Thioesterase/thiol ester dehydrase-isomerase"/>
    <property type="match status" value="1"/>
</dbReference>
<proteinExistence type="predicted"/>
<name>A0A382T0L2_9ZZZZ</name>
<dbReference type="Gene3D" id="3.10.129.10">
    <property type="entry name" value="Hotdog Thioesterase"/>
    <property type="match status" value="1"/>
</dbReference>
<gene>
    <name evidence="2" type="ORF">METZ01_LOCUS368594</name>
</gene>
<dbReference type="InterPro" id="IPR002539">
    <property type="entry name" value="MaoC-like_dom"/>
</dbReference>
<dbReference type="EMBL" id="UINC01133047">
    <property type="protein sequence ID" value="SVD15740.1"/>
    <property type="molecule type" value="Genomic_DNA"/>
</dbReference>
<evidence type="ECO:0000259" key="1">
    <source>
        <dbReference type="Pfam" id="PF01575"/>
    </source>
</evidence>
<evidence type="ECO:0000313" key="2">
    <source>
        <dbReference type="EMBL" id="SVD15740.1"/>
    </source>
</evidence>
<dbReference type="AlphaFoldDB" id="A0A382T0L2"/>
<reference evidence="2" key="1">
    <citation type="submission" date="2018-05" db="EMBL/GenBank/DDBJ databases">
        <authorList>
            <person name="Lanie J.A."/>
            <person name="Ng W.-L."/>
            <person name="Kazmierczak K.M."/>
            <person name="Andrzejewski T.M."/>
            <person name="Davidsen T.M."/>
            <person name="Wayne K.J."/>
            <person name="Tettelin H."/>
            <person name="Glass J.I."/>
            <person name="Rusch D."/>
            <person name="Podicherti R."/>
            <person name="Tsui H.-C.T."/>
            <person name="Winkler M.E."/>
        </authorList>
    </citation>
    <scope>NUCLEOTIDE SEQUENCE</scope>
</reference>
<dbReference type="CDD" id="cd03450">
    <property type="entry name" value="NodN"/>
    <property type="match status" value="1"/>
</dbReference>
<dbReference type="InterPro" id="IPR029069">
    <property type="entry name" value="HotDog_dom_sf"/>
</dbReference>
<feature type="domain" description="MaoC-like" evidence="1">
    <location>
        <begin position="12"/>
        <end position="126"/>
    </location>
</feature>
<dbReference type="PANTHER" id="PTHR42993:SF1">
    <property type="entry name" value="MAOC-LIKE DEHYDRATASE DOMAIN-CONTAINING PROTEIN"/>
    <property type="match status" value="1"/>
</dbReference>
<dbReference type="Pfam" id="PF01575">
    <property type="entry name" value="MaoC_dehydratas"/>
    <property type="match status" value="1"/>
</dbReference>
<protein>
    <recommendedName>
        <fullName evidence="1">MaoC-like domain-containing protein</fullName>
    </recommendedName>
</protein>
<dbReference type="InterPro" id="IPR039375">
    <property type="entry name" value="NodN-like"/>
</dbReference>